<keyword evidence="2 5" id="KW-0812">Transmembrane</keyword>
<evidence type="ECO:0008006" key="8">
    <source>
        <dbReference type="Google" id="ProtNLM"/>
    </source>
</evidence>
<evidence type="ECO:0000256" key="4">
    <source>
        <dbReference type="ARBA" id="ARBA00023136"/>
    </source>
</evidence>
<dbReference type="GO" id="GO:0016020">
    <property type="term" value="C:membrane"/>
    <property type="evidence" value="ECO:0007669"/>
    <property type="project" value="UniProtKB-SubCell"/>
</dbReference>
<sequence length="115" mass="12341">MTDRLRPILRGALTLAFLYFGLEKLLGLPAAVALYDALGFGQWPRYVTGTVETLGALALWTPFALPAAAVLIATMVVGFTAKTLLVGPPVLHIAILGVLTLILLLMDVRARTRRA</sequence>
<protein>
    <recommendedName>
        <fullName evidence="8">DoxX family protein</fullName>
    </recommendedName>
</protein>
<dbReference type="OrthoDB" id="3576439at2"/>
<gene>
    <name evidence="6" type="ORF">PAA8504_02288</name>
</gene>
<evidence type="ECO:0000256" key="3">
    <source>
        <dbReference type="ARBA" id="ARBA00022989"/>
    </source>
</evidence>
<feature type="transmembrane region" description="Helical" evidence="5">
    <location>
        <begin position="85"/>
        <end position="106"/>
    </location>
</feature>
<evidence type="ECO:0000256" key="1">
    <source>
        <dbReference type="ARBA" id="ARBA00004141"/>
    </source>
</evidence>
<evidence type="ECO:0000313" key="7">
    <source>
        <dbReference type="Proteomes" id="UP000244912"/>
    </source>
</evidence>
<organism evidence="6 7">
    <name type="scientific">Palleronia abyssalis</name>
    <dbReference type="NCBI Taxonomy" id="1501240"/>
    <lineage>
        <taxon>Bacteria</taxon>
        <taxon>Pseudomonadati</taxon>
        <taxon>Pseudomonadota</taxon>
        <taxon>Alphaproteobacteria</taxon>
        <taxon>Rhodobacterales</taxon>
        <taxon>Roseobacteraceae</taxon>
        <taxon>Palleronia</taxon>
    </lineage>
</organism>
<feature type="transmembrane region" description="Helical" evidence="5">
    <location>
        <begin position="12"/>
        <end position="35"/>
    </location>
</feature>
<name>A0A2R8BWB9_9RHOB</name>
<proteinExistence type="predicted"/>
<keyword evidence="4 5" id="KW-0472">Membrane</keyword>
<evidence type="ECO:0000256" key="2">
    <source>
        <dbReference type="ARBA" id="ARBA00022692"/>
    </source>
</evidence>
<dbReference type="Pfam" id="PF13564">
    <property type="entry name" value="DoxX_2"/>
    <property type="match status" value="1"/>
</dbReference>
<dbReference type="AlphaFoldDB" id="A0A2R8BWB9"/>
<keyword evidence="3 5" id="KW-1133">Transmembrane helix</keyword>
<comment type="subcellular location">
    <subcellularLocation>
        <location evidence="1">Membrane</location>
        <topology evidence="1">Multi-pass membrane protein</topology>
    </subcellularLocation>
</comment>
<dbReference type="EMBL" id="ONZF01000004">
    <property type="protein sequence ID" value="SPJ24458.1"/>
    <property type="molecule type" value="Genomic_DNA"/>
</dbReference>
<keyword evidence="7" id="KW-1185">Reference proteome</keyword>
<dbReference type="InterPro" id="IPR032808">
    <property type="entry name" value="DoxX"/>
</dbReference>
<dbReference type="RefSeq" id="WP_108894284.1">
    <property type="nucleotide sequence ID" value="NZ_ONZF01000004.1"/>
</dbReference>
<feature type="transmembrane region" description="Helical" evidence="5">
    <location>
        <begin position="56"/>
        <end position="79"/>
    </location>
</feature>
<dbReference type="Proteomes" id="UP000244912">
    <property type="component" value="Unassembled WGS sequence"/>
</dbReference>
<evidence type="ECO:0000313" key="6">
    <source>
        <dbReference type="EMBL" id="SPJ24458.1"/>
    </source>
</evidence>
<reference evidence="6 7" key="1">
    <citation type="submission" date="2018-03" db="EMBL/GenBank/DDBJ databases">
        <authorList>
            <person name="Keele B.F."/>
        </authorList>
    </citation>
    <scope>NUCLEOTIDE SEQUENCE [LARGE SCALE GENOMIC DNA]</scope>
    <source>
        <strain evidence="6 7">CECT 8504</strain>
    </source>
</reference>
<evidence type="ECO:0000256" key="5">
    <source>
        <dbReference type="SAM" id="Phobius"/>
    </source>
</evidence>
<accession>A0A2R8BWB9</accession>